<evidence type="ECO:0000256" key="1">
    <source>
        <dbReference type="ARBA" id="ARBA00004123"/>
    </source>
</evidence>
<evidence type="ECO:0000256" key="5">
    <source>
        <dbReference type="ARBA" id="ARBA00023015"/>
    </source>
</evidence>
<keyword evidence="13" id="KW-1185">Reference proteome</keyword>
<keyword evidence="5" id="KW-0805">Transcription regulation</keyword>
<dbReference type="EMBL" id="JAFIRN010000018">
    <property type="protein sequence ID" value="KAG5830918.1"/>
    <property type="molecule type" value="Genomic_DNA"/>
</dbReference>
<dbReference type="GO" id="GO:0032798">
    <property type="term" value="C:Swi5-Sfr1 complex"/>
    <property type="evidence" value="ECO:0007669"/>
    <property type="project" value="InterPro"/>
</dbReference>
<dbReference type="Proteomes" id="UP001044222">
    <property type="component" value="Chromosome 18"/>
</dbReference>
<comment type="similarity">
    <text evidence="2">Belongs to the SFR1/MEI5 family.</text>
</comment>
<dbReference type="GO" id="GO:0000724">
    <property type="term" value="P:double-strand break repair via homologous recombination"/>
    <property type="evidence" value="ECO:0007669"/>
    <property type="project" value="InterPro"/>
</dbReference>
<dbReference type="Pfam" id="PF10376">
    <property type="entry name" value="Mei5"/>
    <property type="match status" value="1"/>
</dbReference>
<evidence type="ECO:0000256" key="7">
    <source>
        <dbReference type="ARBA" id="ARBA00023163"/>
    </source>
</evidence>
<evidence type="ECO:0000256" key="2">
    <source>
        <dbReference type="ARBA" id="ARBA00008729"/>
    </source>
</evidence>
<keyword evidence="7" id="KW-0804">Transcription</keyword>
<dbReference type="InterPro" id="IPR018468">
    <property type="entry name" value="SFR1/Mei5"/>
</dbReference>
<evidence type="ECO:0000256" key="11">
    <source>
        <dbReference type="SAM" id="MobiDB-lite"/>
    </source>
</evidence>
<proteinExistence type="inferred from homology"/>
<dbReference type="Gene3D" id="6.10.140.1020">
    <property type="match status" value="1"/>
</dbReference>
<dbReference type="GO" id="GO:0003713">
    <property type="term" value="F:transcription coactivator activity"/>
    <property type="evidence" value="ECO:0007669"/>
    <property type="project" value="InterPro"/>
</dbReference>
<feature type="compositionally biased region" description="Polar residues" evidence="11">
    <location>
        <begin position="18"/>
        <end position="34"/>
    </location>
</feature>
<evidence type="ECO:0000256" key="6">
    <source>
        <dbReference type="ARBA" id="ARBA00023054"/>
    </source>
</evidence>
<protein>
    <recommendedName>
        <fullName evidence="3">Swi5-dependent recombination DNA repair protein 1 homolog</fullName>
    </recommendedName>
    <alternativeName>
        <fullName evidence="10">Meiosis protein 5 homolog</fullName>
    </alternativeName>
</protein>
<comment type="caution">
    <text evidence="12">The sequence shown here is derived from an EMBL/GenBank/DDBJ whole genome shotgun (WGS) entry which is preliminary data.</text>
</comment>
<keyword evidence="6" id="KW-0175">Coiled coil</keyword>
<evidence type="ECO:0000256" key="8">
    <source>
        <dbReference type="ARBA" id="ARBA00023204"/>
    </source>
</evidence>
<name>A0A9D3LQL9_ANGAN</name>
<evidence type="ECO:0000313" key="12">
    <source>
        <dbReference type="EMBL" id="KAG5830918.1"/>
    </source>
</evidence>
<evidence type="ECO:0000256" key="9">
    <source>
        <dbReference type="ARBA" id="ARBA00023242"/>
    </source>
</evidence>
<gene>
    <name evidence="12" type="ORF">ANANG_G00298330</name>
</gene>
<accession>A0A9D3LQL9</accession>
<organism evidence="12 13">
    <name type="scientific">Anguilla anguilla</name>
    <name type="common">European freshwater eel</name>
    <name type="synonym">Muraena anguilla</name>
    <dbReference type="NCBI Taxonomy" id="7936"/>
    <lineage>
        <taxon>Eukaryota</taxon>
        <taxon>Metazoa</taxon>
        <taxon>Chordata</taxon>
        <taxon>Craniata</taxon>
        <taxon>Vertebrata</taxon>
        <taxon>Euteleostomi</taxon>
        <taxon>Actinopterygii</taxon>
        <taxon>Neopterygii</taxon>
        <taxon>Teleostei</taxon>
        <taxon>Anguilliformes</taxon>
        <taxon>Anguillidae</taxon>
        <taxon>Anguilla</taxon>
    </lineage>
</organism>
<reference evidence="12" key="1">
    <citation type="submission" date="2021-01" db="EMBL/GenBank/DDBJ databases">
        <title>A chromosome-scale assembly of European eel, Anguilla anguilla.</title>
        <authorList>
            <person name="Henkel C."/>
            <person name="Jong-Raadsen S.A."/>
            <person name="Dufour S."/>
            <person name="Weltzien F.-A."/>
            <person name="Palstra A.P."/>
            <person name="Pelster B."/>
            <person name="Spaink H.P."/>
            <person name="Van Den Thillart G.E."/>
            <person name="Jansen H."/>
            <person name="Zahm M."/>
            <person name="Klopp C."/>
            <person name="Cedric C."/>
            <person name="Louis A."/>
            <person name="Berthelot C."/>
            <person name="Parey E."/>
            <person name="Roest Crollius H."/>
            <person name="Montfort J."/>
            <person name="Robinson-Rechavi M."/>
            <person name="Bucao C."/>
            <person name="Bouchez O."/>
            <person name="Gislard M."/>
            <person name="Lluch J."/>
            <person name="Milhes M."/>
            <person name="Lampietro C."/>
            <person name="Lopez Roques C."/>
            <person name="Donnadieu C."/>
            <person name="Braasch I."/>
            <person name="Desvignes T."/>
            <person name="Postlethwait J."/>
            <person name="Bobe J."/>
            <person name="Guiguen Y."/>
            <person name="Dirks R."/>
        </authorList>
    </citation>
    <scope>NUCLEOTIDE SEQUENCE</scope>
    <source>
        <strain evidence="12">Tag_6206</strain>
        <tissue evidence="12">Liver</tissue>
    </source>
</reference>
<dbReference type="AlphaFoldDB" id="A0A9D3LQL9"/>
<feature type="region of interest" description="Disordered" evidence="11">
    <location>
        <begin position="1"/>
        <end position="44"/>
    </location>
</feature>
<dbReference type="InterPro" id="IPR042429">
    <property type="entry name" value="SFR1"/>
</dbReference>
<evidence type="ECO:0000313" key="13">
    <source>
        <dbReference type="Proteomes" id="UP001044222"/>
    </source>
</evidence>
<dbReference type="PANTHER" id="PTHR28643">
    <property type="entry name" value="SWI5-DEPENDENT RECOMBINATION DNA REPAIR PROTEIN 1 HOMOLOG"/>
    <property type="match status" value="1"/>
</dbReference>
<evidence type="ECO:0000256" key="10">
    <source>
        <dbReference type="ARBA" id="ARBA00033234"/>
    </source>
</evidence>
<keyword evidence="8" id="KW-0234">DNA repair</keyword>
<evidence type="ECO:0000256" key="4">
    <source>
        <dbReference type="ARBA" id="ARBA00022763"/>
    </source>
</evidence>
<sequence length="207" mass="23427">METPNTLKSKLVYHTPDGSEQSSRCGSRTRTPMSASLKERLKRTRRSFNSPFSVAKRLKVDSDEEAVTTSNKTGVKECAKTSVTDGVDLNRNQISGAESALSPGDHTQNPQIDLFHLREKLKKEVRDKTEKLRRLKMAQMYRTKNDLTQLQSLIGKWRSCSQAVLLELQSAMLVDGRKASISQLIDHFGLDDAILHFDRTEDDFRDS</sequence>
<evidence type="ECO:0000256" key="3">
    <source>
        <dbReference type="ARBA" id="ARBA00014688"/>
    </source>
</evidence>
<dbReference type="PANTHER" id="PTHR28643:SF1">
    <property type="entry name" value="SWI5-DEPENDENT RECOMBINATION DNA REPAIR PROTEIN 1 HOMOLOG"/>
    <property type="match status" value="1"/>
</dbReference>
<comment type="subcellular location">
    <subcellularLocation>
        <location evidence="1">Nucleus</location>
    </subcellularLocation>
</comment>
<keyword evidence="4" id="KW-0227">DNA damage</keyword>
<keyword evidence="9" id="KW-0539">Nucleus</keyword>